<dbReference type="AlphaFoldDB" id="A0A4U6D8W2"/>
<dbReference type="Gene3D" id="1.10.1040.10">
    <property type="entry name" value="N-(1-d-carboxylethyl)-l-norvaline Dehydrogenase, domain 2"/>
    <property type="match status" value="1"/>
</dbReference>
<dbReference type="InterPro" id="IPR006184">
    <property type="entry name" value="6PGdom_BS"/>
</dbReference>
<feature type="active site" description="Proton donor" evidence="13">
    <location>
        <position position="192"/>
    </location>
</feature>
<dbReference type="EC" id="1.1.1.44" evidence="5 12"/>
<dbReference type="InterPro" id="IPR036291">
    <property type="entry name" value="NAD(P)-bd_dom_sf"/>
</dbReference>
<gene>
    <name evidence="18" type="primary">gndA</name>
    <name evidence="18" type="ORF">FDK13_07815</name>
</gene>
<keyword evidence="19" id="KW-1185">Reference proteome</keyword>
<name>A0A4U6D8W2_9BACT</name>
<comment type="caution">
    <text evidence="18">The sequence shown here is derived from an EMBL/GenBank/DDBJ whole genome shotgun (WGS) entry which is preliminary data.</text>
</comment>
<evidence type="ECO:0000256" key="6">
    <source>
        <dbReference type="ARBA" id="ARBA00018193"/>
    </source>
</evidence>
<comment type="subunit">
    <text evidence="4 12">Homodimer.</text>
</comment>
<comment type="catalytic activity">
    <reaction evidence="11 12 15">
        <text>6-phospho-D-gluconate + NADP(+) = D-ribulose 5-phosphate + CO2 + NADPH</text>
        <dbReference type="Rhea" id="RHEA:10116"/>
        <dbReference type="ChEBI" id="CHEBI:16526"/>
        <dbReference type="ChEBI" id="CHEBI:57783"/>
        <dbReference type="ChEBI" id="CHEBI:58121"/>
        <dbReference type="ChEBI" id="CHEBI:58349"/>
        <dbReference type="ChEBI" id="CHEBI:58759"/>
        <dbReference type="EC" id="1.1.1.44"/>
    </reaction>
</comment>
<keyword evidence="16" id="KW-1133">Transmembrane helix</keyword>
<dbReference type="SUPFAM" id="SSF51735">
    <property type="entry name" value="NAD(P)-binding Rossmann-fold domains"/>
    <property type="match status" value="1"/>
</dbReference>
<feature type="binding site" description="in other chain" evidence="14">
    <location>
        <position position="105"/>
    </location>
    <ligand>
        <name>substrate</name>
        <note>ligand shared between dimeric partners</note>
    </ligand>
</feature>
<accession>A0A4U6D8W2</accession>
<reference evidence="18 19" key="1">
    <citation type="submission" date="2019-05" db="EMBL/GenBank/DDBJ databases">
        <title>Dyadobacter AR-3-8 sp. nov., isolated from arctic soil.</title>
        <authorList>
            <person name="Chaudhary D.K."/>
        </authorList>
    </citation>
    <scope>NUCLEOTIDE SEQUENCE [LARGE SCALE GENOMIC DNA]</scope>
    <source>
        <strain evidence="18 19">AR-3-8</strain>
    </source>
</reference>
<evidence type="ECO:0000256" key="3">
    <source>
        <dbReference type="ARBA" id="ARBA00008419"/>
    </source>
</evidence>
<dbReference type="Gene3D" id="3.40.50.720">
    <property type="entry name" value="NAD(P)-binding Rossmann-like Domain"/>
    <property type="match status" value="1"/>
</dbReference>
<evidence type="ECO:0000256" key="16">
    <source>
        <dbReference type="SAM" id="Phobius"/>
    </source>
</evidence>
<dbReference type="FunFam" id="3.40.50.720:FF:000007">
    <property type="entry name" value="6-phosphogluconate dehydrogenase, decarboxylating"/>
    <property type="match status" value="1"/>
</dbReference>
<dbReference type="Proteomes" id="UP000304900">
    <property type="component" value="Unassembled WGS sequence"/>
</dbReference>
<evidence type="ECO:0000313" key="19">
    <source>
        <dbReference type="Proteomes" id="UP000304900"/>
    </source>
</evidence>
<keyword evidence="16" id="KW-0472">Membrane</keyword>
<keyword evidence="10 12" id="KW-0570">Pentose shunt</keyword>
<feature type="transmembrane region" description="Helical" evidence="16">
    <location>
        <begin position="409"/>
        <end position="430"/>
    </location>
</feature>
<dbReference type="UniPathway" id="UPA00115">
    <property type="reaction ID" value="UER00410"/>
</dbReference>
<comment type="similarity">
    <text evidence="3 12 15">Belongs to the 6-phosphogluconate dehydrogenase family.</text>
</comment>
<dbReference type="InterPro" id="IPR013328">
    <property type="entry name" value="6PGD_dom2"/>
</dbReference>
<evidence type="ECO:0000256" key="5">
    <source>
        <dbReference type="ARBA" id="ARBA00013011"/>
    </source>
</evidence>
<dbReference type="SMART" id="SM01350">
    <property type="entry name" value="6PGD"/>
    <property type="match status" value="1"/>
</dbReference>
<dbReference type="OrthoDB" id="9804542at2"/>
<sequence length="470" mass="51100">MSNNLFDFGMIGLGVMGRNLLLNTADHGFSVIGFDKDETKTAALEAAATEGTTVKGVPDLAHMVQQLQRPRKLMMLVPAGKPVDDVIESLLPLVEKGDVIIDGGNSHYTDTLRRVKYLREKDIHFMGVGVSGGEQGARTGPSIMPGGDVEAYGHVKPLLEAISAKVNGEPCVAYLGKEGAGHYVKMVHNGIEYAIMQLISEAYTLLKHAGLNNDELHETFKRWNEGALQSFLVEITADIFLQNDDKTSARLLDVISDKAGSKGTGKWTSQDSMELPVAVPVIDTAVAMRTISGYKDERVKASALYNESGAALNVSTEEWVKQVHDALYFATILSYAQGLAMLYQASKELAMDIPLPEVVSVWRGGCIIRSTLLETFTLAYKQSPDLSNILLDAGVASLVKSAESNTRAVVAQAALSGIPAAAFMSSLAYFDAYRTERMATNLIQAQRDYFGAHTYQRTDISGSFHTEWNH</sequence>
<keyword evidence="16" id="KW-0812">Transmembrane</keyword>
<comment type="pathway">
    <text evidence="2 12 15">Carbohydrate degradation; pentose phosphate pathway; D-ribulose 5-phosphate from D-glucose 6-phosphate (oxidative stage): step 3/3.</text>
</comment>
<evidence type="ECO:0000256" key="10">
    <source>
        <dbReference type="ARBA" id="ARBA00023126"/>
    </source>
</evidence>
<dbReference type="EMBL" id="SZVO01000003">
    <property type="protein sequence ID" value="TKT92707.1"/>
    <property type="molecule type" value="Genomic_DNA"/>
</dbReference>
<dbReference type="Pfam" id="PF00393">
    <property type="entry name" value="6PGD"/>
    <property type="match status" value="1"/>
</dbReference>
<evidence type="ECO:0000256" key="1">
    <source>
        <dbReference type="ARBA" id="ARBA00002526"/>
    </source>
</evidence>
<dbReference type="Pfam" id="PF03446">
    <property type="entry name" value="NAD_binding_2"/>
    <property type="match status" value="1"/>
</dbReference>
<dbReference type="FunFam" id="1.10.1040.10:FF:000032">
    <property type="entry name" value="6-phosphogluconate dehydrogenase, decarboxylating"/>
    <property type="match status" value="1"/>
</dbReference>
<dbReference type="Gene3D" id="1.20.5.320">
    <property type="entry name" value="6-Phosphogluconate Dehydrogenase, domain 3"/>
    <property type="match status" value="1"/>
</dbReference>
<comment type="function">
    <text evidence="1 12">Catalyzes the oxidative decarboxylation of 6-phosphogluconate to ribulose 5-phosphate and CO(2), with concomitant reduction of NADP to NADPH.</text>
</comment>
<dbReference type="InterPro" id="IPR006115">
    <property type="entry name" value="6PGDH_NADP-bd"/>
</dbReference>
<feature type="binding site" evidence="14">
    <location>
        <position position="447"/>
    </location>
    <ligand>
        <name>substrate</name>
        <note>ligand shared between dimeric partners</note>
    </ligand>
</feature>
<dbReference type="InterPro" id="IPR006113">
    <property type="entry name" value="6PGDH_Gnd/GntZ"/>
</dbReference>
<dbReference type="PIRSF" id="PIRSF000109">
    <property type="entry name" value="6PGD"/>
    <property type="match status" value="1"/>
</dbReference>
<feature type="binding site" description="in other chain" evidence="14">
    <location>
        <begin position="131"/>
        <end position="133"/>
    </location>
    <ligand>
        <name>substrate</name>
        <note>ligand shared between dimeric partners</note>
    </ligand>
</feature>
<keyword evidence="7 12" id="KW-0521">NADP</keyword>
<dbReference type="PANTHER" id="PTHR11811">
    <property type="entry name" value="6-PHOSPHOGLUCONATE DEHYDROGENASE"/>
    <property type="match status" value="1"/>
</dbReference>
<evidence type="ECO:0000256" key="15">
    <source>
        <dbReference type="RuleBase" id="RU000485"/>
    </source>
</evidence>
<keyword evidence="8 12" id="KW-0560">Oxidoreductase</keyword>
<evidence type="ECO:0000256" key="2">
    <source>
        <dbReference type="ARBA" id="ARBA00004874"/>
    </source>
</evidence>
<proteinExistence type="inferred from homology"/>
<dbReference type="InterPro" id="IPR006183">
    <property type="entry name" value="Pgluconate_DH"/>
</dbReference>
<evidence type="ECO:0000256" key="9">
    <source>
        <dbReference type="ARBA" id="ARBA00023064"/>
    </source>
</evidence>
<keyword evidence="9 15" id="KW-0311">Gluconate utilization</keyword>
<dbReference type="GO" id="GO:0019521">
    <property type="term" value="P:D-gluconate metabolic process"/>
    <property type="evidence" value="ECO:0007669"/>
    <property type="project" value="UniProtKB-KW"/>
</dbReference>
<feature type="active site" description="Proton acceptor" evidence="13">
    <location>
        <position position="185"/>
    </location>
</feature>
<evidence type="ECO:0000256" key="12">
    <source>
        <dbReference type="PIRNR" id="PIRNR000109"/>
    </source>
</evidence>
<feature type="domain" description="6-phosphogluconate dehydrogenase C-terminal" evidence="17">
    <location>
        <begin position="181"/>
        <end position="469"/>
    </location>
</feature>
<dbReference type="InterPro" id="IPR008927">
    <property type="entry name" value="6-PGluconate_DH-like_C_sf"/>
</dbReference>
<dbReference type="GO" id="GO:0006098">
    <property type="term" value="P:pentose-phosphate shunt"/>
    <property type="evidence" value="ECO:0007669"/>
    <property type="project" value="UniProtKB-UniPathway"/>
</dbReference>
<evidence type="ECO:0000256" key="4">
    <source>
        <dbReference type="ARBA" id="ARBA00011738"/>
    </source>
</evidence>
<evidence type="ECO:0000313" key="18">
    <source>
        <dbReference type="EMBL" id="TKT92707.1"/>
    </source>
</evidence>
<dbReference type="PRINTS" id="PR00076">
    <property type="entry name" value="6PGDHDRGNASE"/>
</dbReference>
<evidence type="ECO:0000259" key="17">
    <source>
        <dbReference type="SMART" id="SM01350"/>
    </source>
</evidence>
<evidence type="ECO:0000256" key="8">
    <source>
        <dbReference type="ARBA" id="ARBA00023002"/>
    </source>
</evidence>
<dbReference type="NCBIfam" id="TIGR00873">
    <property type="entry name" value="gnd"/>
    <property type="match status" value="1"/>
</dbReference>
<feature type="binding site" description="in other chain" evidence="14">
    <location>
        <begin position="188"/>
        <end position="189"/>
    </location>
    <ligand>
        <name>substrate</name>
        <note>ligand shared between dimeric partners</note>
    </ligand>
</feature>
<evidence type="ECO:0000256" key="7">
    <source>
        <dbReference type="ARBA" id="ARBA00022857"/>
    </source>
</evidence>
<dbReference type="NCBIfam" id="NF006765">
    <property type="entry name" value="PRK09287.1"/>
    <property type="match status" value="1"/>
</dbReference>
<dbReference type="InterPro" id="IPR006114">
    <property type="entry name" value="6PGDH_C"/>
</dbReference>
<organism evidence="18 19">
    <name type="scientific">Dyadobacter frigoris</name>
    <dbReference type="NCBI Taxonomy" id="2576211"/>
    <lineage>
        <taxon>Bacteria</taxon>
        <taxon>Pseudomonadati</taxon>
        <taxon>Bacteroidota</taxon>
        <taxon>Cytophagia</taxon>
        <taxon>Cytophagales</taxon>
        <taxon>Spirosomataceae</taxon>
        <taxon>Dyadobacter</taxon>
    </lineage>
</organism>
<evidence type="ECO:0000256" key="13">
    <source>
        <dbReference type="PIRSR" id="PIRSR000109-1"/>
    </source>
</evidence>
<dbReference type="FunFam" id="1.20.5.320:FF:000001">
    <property type="entry name" value="6-phosphogluconate dehydrogenase, decarboxylating"/>
    <property type="match status" value="1"/>
</dbReference>
<dbReference type="RefSeq" id="WP_137339435.1">
    <property type="nucleotide sequence ID" value="NZ_BSQH01000002.1"/>
</dbReference>
<feature type="binding site" evidence="14">
    <location>
        <position position="453"/>
    </location>
    <ligand>
        <name>substrate</name>
        <note>ligand shared between dimeric partners</note>
    </ligand>
</feature>
<feature type="binding site" description="in other chain" evidence="14">
    <location>
        <position position="193"/>
    </location>
    <ligand>
        <name>substrate</name>
        <note>ligand shared between dimeric partners</note>
    </ligand>
</feature>
<dbReference type="GO" id="GO:0050661">
    <property type="term" value="F:NADP binding"/>
    <property type="evidence" value="ECO:0007669"/>
    <property type="project" value="InterPro"/>
</dbReference>
<dbReference type="PROSITE" id="PS00461">
    <property type="entry name" value="6PGD"/>
    <property type="match status" value="1"/>
</dbReference>
<protein>
    <recommendedName>
        <fullName evidence="6 12">6-phosphogluconate dehydrogenase, decarboxylating</fullName>
        <ecNumber evidence="5 12">1.1.1.44</ecNumber>
    </recommendedName>
</protein>
<feature type="binding site" description="in other chain" evidence="14">
    <location>
        <position position="262"/>
    </location>
    <ligand>
        <name>substrate</name>
        <note>ligand shared between dimeric partners</note>
    </ligand>
</feature>
<dbReference type="GO" id="GO:0004616">
    <property type="term" value="F:phosphogluconate dehydrogenase (decarboxylating) activity"/>
    <property type="evidence" value="ECO:0007669"/>
    <property type="project" value="UniProtKB-EC"/>
</dbReference>
<evidence type="ECO:0000256" key="14">
    <source>
        <dbReference type="PIRSR" id="PIRSR000109-2"/>
    </source>
</evidence>
<dbReference type="SUPFAM" id="SSF48179">
    <property type="entry name" value="6-phosphogluconate dehydrogenase C-terminal domain-like"/>
    <property type="match status" value="1"/>
</dbReference>
<feature type="binding site" description="in other chain" evidence="14">
    <location>
        <position position="289"/>
    </location>
    <ligand>
        <name>substrate</name>
        <note>ligand shared between dimeric partners</note>
    </ligand>
</feature>
<evidence type="ECO:0000256" key="11">
    <source>
        <dbReference type="ARBA" id="ARBA00048640"/>
    </source>
</evidence>